<feature type="compositionally biased region" description="Polar residues" evidence="1">
    <location>
        <begin position="86"/>
        <end position="106"/>
    </location>
</feature>
<feature type="compositionally biased region" description="Polar residues" evidence="1">
    <location>
        <begin position="1"/>
        <end position="15"/>
    </location>
</feature>
<comment type="caution">
    <text evidence="2">The sequence shown here is derived from an EMBL/GenBank/DDBJ whole genome shotgun (WGS) entry which is preliminary data.</text>
</comment>
<name>A0A507BN67_9PEZI</name>
<organism evidence="2 3">
    <name type="scientific">Thyridium curvatum</name>
    <dbReference type="NCBI Taxonomy" id="1093900"/>
    <lineage>
        <taxon>Eukaryota</taxon>
        <taxon>Fungi</taxon>
        <taxon>Dikarya</taxon>
        <taxon>Ascomycota</taxon>
        <taxon>Pezizomycotina</taxon>
        <taxon>Sordariomycetes</taxon>
        <taxon>Sordariomycetidae</taxon>
        <taxon>Thyridiales</taxon>
        <taxon>Thyridiaceae</taxon>
        <taxon>Thyridium</taxon>
    </lineage>
</organism>
<evidence type="ECO:0000313" key="3">
    <source>
        <dbReference type="Proteomes" id="UP000319257"/>
    </source>
</evidence>
<sequence length="268" mass="28282">MDVHVSASTFGASGENNHRPPPASSSSPSPVNMKRSLVRSMDDVVADTDQEGSVFTPLASPEPEDQAEPPAHKESAPSGLAATPEPLTQVNQTHPGSGSQGGSTSEPAPASPVPGAHESPATRTGSKKARLVIELDDRPVREMLLLESSSANGEAPAQRDENEDQRLSLSSSPPAARSRLKRRRAASESDDDYAPSSAGSSEWVSSSVHEDTSDENVESEVESDFASSPPRAKSSRRKGKDVAKPRSKSQVFFHLPYFCASLARSGAV</sequence>
<feature type="compositionally biased region" description="Low complexity" evidence="1">
    <location>
        <begin position="167"/>
        <end position="177"/>
    </location>
</feature>
<evidence type="ECO:0000256" key="1">
    <source>
        <dbReference type="SAM" id="MobiDB-lite"/>
    </source>
</evidence>
<accession>A0A507BN67</accession>
<feature type="region of interest" description="Disordered" evidence="1">
    <location>
        <begin position="1"/>
        <end position="247"/>
    </location>
</feature>
<feature type="compositionally biased region" description="Basic and acidic residues" evidence="1">
    <location>
        <begin position="157"/>
        <end position="166"/>
    </location>
</feature>
<evidence type="ECO:0000313" key="2">
    <source>
        <dbReference type="EMBL" id="TPX18979.1"/>
    </source>
</evidence>
<reference evidence="2 3" key="1">
    <citation type="submission" date="2019-06" db="EMBL/GenBank/DDBJ databases">
        <title>Draft genome sequence of the filamentous fungus Phialemoniopsis curvata isolated from diesel fuel.</title>
        <authorList>
            <person name="Varaljay V.A."/>
            <person name="Lyon W.J."/>
            <person name="Crouch A.L."/>
            <person name="Drake C.E."/>
            <person name="Hollomon J.M."/>
            <person name="Nadeau L.J."/>
            <person name="Nunn H.S."/>
            <person name="Stevenson B.S."/>
            <person name="Bojanowski C.L."/>
            <person name="Crookes-Goodson W.J."/>
        </authorList>
    </citation>
    <scope>NUCLEOTIDE SEQUENCE [LARGE SCALE GENOMIC DNA]</scope>
    <source>
        <strain evidence="2 3">D216</strain>
    </source>
</reference>
<gene>
    <name evidence="2" type="ORF">E0L32_011372</name>
</gene>
<dbReference type="Proteomes" id="UP000319257">
    <property type="component" value="Unassembled WGS sequence"/>
</dbReference>
<feature type="compositionally biased region" description="Low complexity" evidence="1">
    <location>
        <begin position="196"/>
        <end position="207"/>
    </location>
</feature>
<protein>
    <submittedName>
        <fullName evidence="2">Uncharacterized protein</fullName>
    </submittedName>
</protein>
<keyword evidence="3" id="KW-1185">Reference proteome</keyword>
<dbReference type="InParanoid" id="A0A507BN67"/>
<dbReference type="AlphaFoldDB" id="A0A507BN67"/>
<dbReference type="GeneID" id="41978819"/>
<feature type="compositionally biased region" description="Acidic residues" evidence="1">
    <location>
        <begin position="212"/>
        <end position="223"/>
    </location>
</feature>
<feature type="compositionally biased region" description="Basic and acidic residues" evidence="1">
    <location>
        <begin position="131"/>
        <end position="141"/>
    </location>
</feature>
<dbReference type="EMBL" id="SKBQ01000104">
    <property type="protein sequence ID" value="TPX18979.1"/>
    <property type="molecule type" value="Genomic_DNA"/>
</dbReference>
<dbReference type="RefSeq" id="XP_031000690.1">
    <property type="nucleotide sequence ID" value="XM_031134095.1"/>
</dbReference>
<proteinExistence type="predicted"/>